<feature type="chain" id="PRO_5025406771" description="Bifunctional inhibitor/plant lipid transfer protein/seed storage helical domain-containing protein" evidence="2">
    <location>
        <begin position="25"/>
        <end position="94"/>
    </location>
</feature>
<dbReference type="Gene3D" id="1.10.110.10">
    <property type="entry name" value="Plant lipid-transfer and hydrophobic proteins"/>
    <property type="match status" value="1"/>
</dbReference>
<sequence>MKFATFILIALIIISTSSPDFARATTLGGFGEVAQVCDPTKLLPCLRAIQKGEAPSKDCCTGLAMVAQEPDPDHSVPSPNARNDCTKPTPGGCN</sequence>
<name>A0A6D2KF24_9BRAS</name>
<proteinExistence type="predicted"/>
<dbReference type="EMBL" id="CACVBM020001607">
    <property type="protein sequence ID" value="CAA7055626.1"/>
    <property type="molecule type" value="Genomic_DNA"/>
</dbReference>
<evidence type="ECO:0000256" key="1">
    <source>
        <dbReference type="SAM" id="MobiDB-lite"/>
    </source>
</evidence>
<gene>
    <name evidence="3" type="ORF">MERR_LOCUS42862</name>
</gene>
<reference evidence="3" key="1">
    <citation type="submission" date="2020-01" db="EMBL/GenBank/DDBJ databases">
        <authorList>
            <person name="Mishra B."/>
        </authorList>
    </citation>
    <scope>NUCLEOTIDE SEQUENCE [LARGE SCALE GENOMIC DNA]</scope>
</reference>
<evidence type="ECO:0008006" key="5">
    <source>
        <dbReference type="Google" id="ProtNLM"/>
    </source>
</evidence>
<protein>
    <recommendedName>
        <fullName evidence="5">Bifunctional inhibitor/plant lipid transfer protein/seed storage helical domain-containing protein</fullName>
    </recommendedName>
</protein>
<dbReference type="SUPFAM" id="SSF47699">
    <property type="entry name" value="Bifunctional inhibitor/lipid-transfer protein/seed storage 2S albumin"/>
    <property type="match status" value="1"/>
</dbReference>
<evidence type="ECO:0000313" key="4">
    <source>
        <dbReference type="Proteomes" id="UP000467841"/>
    </source>
</evidence>
<accession>A0A6D2KF24</accession>
<keyword evidence="4" id="KW-1185">Reference proteome</keyword>
<evidence type="ECO:0000256" key="2">
    <source>
        <dbReference type="SAM" id="SignalP"/>
    </source>
</evidence>
<keyword evidence="2" id="KW-0732">Signal</keyword>
<feature type="region of interest" description="Disordered" evidence="1">
    <location>
        <begin position="70"/>
        <end position="94"/>
    </location>
</feature>
<evidence type="ECO:0000313" key="3">
    <source>
        <dbReference type="EMBL" id="CAA7055626.1"/>
    </source>
</evidence>
<comment type="caution">
    <text evidence="3">The sequence shown here is derived from an EMBL/GenBank/DDBJ whole genome shotgun (WGS) entry which is preliminary data.</text>
</comment>
<dbReference type="AlphaFoldDB" id="A0A6D2KF24"/>
<feature type="signal peptide" evidence="2">
    <location>
        <begin position="1"/>
        <end position="24"/>
    </location>
</feature>
<dbReference type="InterPro" id="IPR036312">
    <property type="entry name" value="Bifun_inhib/LTP/seed_sf"/>
</dbReference>
<organism evidence="3 4">
    <name type="scientific">Microthlaspi erraticum</name>
    <dbReference type="NCBI Taxonomy" id="1685480"/>
    <lineage>
        <taxon>Eukaryota</taxon>
        <taxon>Viridiplantae</taxon>
        <taxon>Streptophyta</taxon>
        <taxon>Embryophyta</taxon>
        <taxon>Tracheophyta</taxon>
        <taxon>Spermatophyta</taxon>
        <taxon>Magnoliopsida</taxon>
        <taxon>eudicotyledons</taxon>
        <taxon>Gunneridae</taxon>
        <taxon>Pentapetalae</taxon>
        <taxon>rosids</taxon>
        <taxon>malvids</taxon>
        <taxon>Brassicales</taxon>
        <taxon>Brassicaceae</taxon>
        <taxon>Coluteocarpeae</taxon>
        <taxon>Microthlaspi</taxon>
    </lineage>
</organism>
<dbReference type="Proteomes" id="UP000467841">
    <property type="component" value="Unassembled WGS sequence"/>
</dbReference>
<dbReference type="OrthoDB" id="665742at2759"/>